<organism evidence="2">
    <name type="scientific">viral metagenome</name>
    <dbReference type="NCBI Taxonomy" id="1070528"/>
    <lineage>
        <taxon>unclassified sequences</taxon>
        <taxon>metagenomes</taxon>
        <taxon>organismal metagenomes</taxon>
    </lineage>
</organism>
<evidence type="ECO:0000256" key="1">
    <source>
        <dbReference type="SAM" id="Phobius"/>
    </source>
</evidence>
<keyword evidence="1" id="KW-0472">Membrane</keyword>
<name>A0A6C0KUW1_9ZZZZ</name>
<keyword evidence="1" id="KW-0812">Transmembrane</keyword>
<keyword evidence="1" id="KW-1133">Transmembrane helix</keyword>
<evidence type="ECO:0000313" key="2">
    <source>
        <dbReference type="EMBL" id="QHU20500.1"/>
    </source>
</evidence>
<dbReference type="EMBL" id="MN740968">
    <property type="protein sequence ID" value="QHU20500.1"/>
    <property type="molecule type" value="Genomic_DNA"/>
</dbReference>
<feature type="transmembrane region" description="Helical" evidence="1">
    <location>
        <begin position="31"/>
        <end position="50"/>
    </location>
</feature>
<dbReference type="AlphaFoldDB" id="A0A6C0KUW1"/>
<sequence>MFNHLDRSRENIVMIKQESMGLANLLKDEKFNIFFSFMVGIGIICIIRPMCSGSECNLNKAPSDKDFDKHAYRMGTGKCYEFKSEVTECPASGAVEAFRQPMLPQAELPSFRDQFSRRGTNITQRD</sequence>
<accession>A0A6C0KUW1</accession>
<reference evidence="2" key="1">
    <citation type="journal article" date="2020" name="Nature">
        <title>Giant virus diversity and host interactions through global metagenomics.</title>
        <authorList>
            <person name="Schulz F."/>
            <person name="Roux S."/>
            <person name="Paez-Espino D."/>
            <person name="Jungbluth S."/>
            <person name="Walsh D.A."/>
            <person name="Denef V.J."/>
            <person name="McMahon K.D."/>
            <person name="Konstantinidis K.T."/>
            <person name="Eloe-Fadrosh E.A."/>
            <person name="Kyrpides N.C."/>
            <person name="Woyke T."/>
        </authorList>
    </citation>
    <scope>NUCLEOTIDE SEQUENCE</scope>
    <source>
        <strain evidence="2">GVMAG-S-3300013093-109</strain>
    </source>
</reference>
<proteinExistence type="predicted"/>
<protein>
    <submittedName>
        <fullName evidence="2">Uncharacterized protein</fullName>
    </submittedName>
</protein>